<dbReference type="AlphaFoldDB" id="A0A3N4IEP1"/>
<accession>A0A3N4IEP1</accession>
<name>A0A3N4IEP1_ASCIM</name>
<keyword evidence="2" id="KW-1185">Reference proteome</keyword>
<reference evidence="1 2" key="1">
    <citation type="journal article" date="2018" name="Nat. Ecol. Evol.">
        <title>Pezizomycetes genomes reveal the molecular basis of ectomycorrhizal truffle lifestyle.</title>
        <authorList>
            <person name="Murat C."/>
            <person name="Payen T."/>
            <person name="Noel B."/>
            <person name="Kuo A."/>
            <person name="Morin E."/>
            <person name="Chen J."/>
            <person name="Kohler A."/>
            <person name="Krizsan K."/>
            <person name="Balestrini R."/>
            <person name="Da Silva C."/>
            <person name="Montanini B."/>
            <person name="Hainaut M."/>
            <person name="Levati E."/>
            <person name="Barry K.W."/>
            <person name="Belfiori B."/>
            <person name="Cichocki N."/>
            <person name="Clum A."/>
            <person name="Dockter R.B."/>
            <person name="Fauchery L."/>
            <person name="Guy J."/>
            <person name="Iotti M."/>
            <person name="Le Tacon F."/>
            <person name="Lindquist E.A."/>
            <person name="Lipzen A."/>
            <person name="Malagnac F."/>
            <person name="Mello A."/>
            <person name="Molinier V."/>
            <person name="Miyauchi S."/>
            <person name="Poulain J."/>
            <person name="Riccioni C."/>
            <person name="Rubini A."/>
            <person name="Sitrit Y."/>
            <person name="Splivallo R."/>
            <person name="Traeger S."/>
            <person name="Wang M."/>
            <person name="Zifcakova L."/>
            <person name="Wipf D."/>
            <person name="Zambonelli A."/>
            <person name="Paolocci F."/>
            <person name="Nowrousian M."/>
            <person name="Ottonello S."/>
            <person name="Baldrian P."/>
            <person name="Spatafora J.W."/>
            <person name="Henrissat B."/>
            <person name="Nagy L.G."/>
            <person name="Aury J.M."/>
            <person name="Wincker P."/>
            <person name="Grigoriev I.V."/>
            <person name="Bonfante P."/>
            <person name="Martin F.M."/>
        </authorList>
    </citation>
    <scope>NUCLEOTIDE SEQUENCE [LARGE SCALE GENOMIC DNA]</scope>
    <source>
        <strain evidence="1 2">RN42</strain>
    </source>
</reference>
<sequence>MPFFPNLPTFALPSIFQTEPRFEIRPDKSTMARRKGRPFHPRETFRGAILISPEDTYMDCKVSVSFSACLVYSKAEKEDDEPPRDAEENLKTHSITAFVKKAHLYSGKLEKGKQKEIRFSLHFPEYNLPPTCNTGSIKFQYTLKGELEVATSASGMNDIPIKETEPYEIAFMPSVLCPLVPVREREAEEVTRKNIQKTVNNGTTLNHAAALLDTRIRVKRQNVTSQVSLSSSGTPFSVIKEAALAALTIGSSEETAVCSASLERKLIVERSDGHVADEGSLRSSKEIVSEAIPLNLRLYEPTSYDRKYSDITKFLPTKEYLLPSGEYPIGDGNHTIVVGYSLELVFQRLLGNGKAEKEHKNSVPYKNTAKLPIRLGYEYHGYAGGGKEMGDNDEFLFNLEPPSTDANLNAAEIQTAEAKGWSFPALPSQEEEMKRLLEQTWITVLNSNEN</sequence>
<dbReference type="EMBL" id="ML119658">
    <property type="protein sequence ID" value="RPA84613.1"/>
    <property type="molecule type" value="Genomic_DNA"/>
</dbReference>
<gene>
    <name evidence="1" type="ORF">BJ508DRAFT_374244</name>
</gene>
<evidence type="ECO:0000313" key="2">
    <source>
        <dbReference type="Proteomes" id="UP000275078"/>
    </source>
</evidence>
<dbReference type="Proteomes" id="UP000275078">
    <property type="component" value="Unassembled WGS sequence"/>
</dbReference>
<proteinExistence type="predicted"/>
<protein>
    <submittedName>
        <fullName evidence="1">Uncharacterized protein</fullName>
    </submittedName>
</protein>
<organism evidence="1 2">
    <name type="scientific">Ascobolus immersus RN42</name>
    <dbReference type="NCBI Taxonomy" id="1160509"/>
    <lineage>
        <taxon>Eukaryota</taxon>
        <taxon>Fungi</taxon>
        <taxon>Dikarya</taxon>
        <taxon>Ascomycota</taxon>
        <taxon>Pezizomycotina</taxon>
        <taxon>Pezizomycetes</taxon>
        <taxon>Pezizales</taxon>
        <taxon>Ascobolaceae</taxon>
        <taxon>Ascobolus</taxon>
    </lineage>
</organism>
<evidence type="ECO:0000313" key="1">
    <source>
        <dbReference type="EMBL" id="RPA84613.1"/>
    </source>
</evidence>
<dbReference type="InterPro" id="IPR014752">
    <property type="entry name" value="Arrestin-like_C"/>
</dbReference>
<dbReference type="Gene3D" id="2.60.40.640">
    <property type="match status" value="1"/>
</dbReference>